<gene>
    <name evidence="8" type="ORF">NUH22_06935</name>
</gene>
<feature type="domain" description="Response regulatory" evidence="7">
    <location>
        <begin position="8"/>
        <end position="124"/>
    </location>
</feature>
<evidence type="ECO:0000256" key="3">
    <source>
        <dbReference type="ARBA" id="ARBA00023125"/>
    </source>
</evidence>
<keyword evidence="3" id="KW-0238">DNA-binding</keyword>
<dbReference type="AlphaFoldDB" id="A0AA95BRH3"/>
<dbReference type="SMART" id="SM00421">
    <property type="entry name" value="HTH_LUXR"/>
    <property type="match status" value="1"/>
</dbReference>
<dbReference type="PROSITE" id="PS50110">
    <property type="entry name" value="RESPONSE_REGULATORY"/>
    <property type="match status" value="1"/>
</dbReference>
<evidence type="ECO:0000259" key="7">
    <source>
        <dbReference type="PROSITE" id="PS50110"/>
    </source>
</evidence>
<dbReference type="PROSITE" id="PS00622">
    <property type="entry name" value="HTH_LUXR_1"/>
    <property type="match status" value="1"/>
</dbReference>
<dbReference type="PANTHER" id="PTHR43214:SF24">
    <property type="entry name" value="TRANSCRIPTIONAL REGULATORY PROTEIN NARL-RELATED"/>
    <property type="match status" value="1"/>
</dbReference>
<sequence length="224" mass="23746">MSTEHPVGLLLVDDDPLIRAGLGTILASDPGIKILGEAENGIRAIELAARLRPQVTMMDIRMPQLDGLGAMERILAQDPEAKVLILTTFGEEEYIDRAMAGGAAGFMLKSSSPEELIGAVHSVADGAAALSPRIAKRLVDKVRSLDHGRHTVATSLIAQLTPRERDVLSLVGAGDSNAEIAGELVLTPATVKGHMTSIMLKLGVRNRVEAALIAYQSGMVNQQD</sequence>
<dbReference type="PROSITE" id="PS50043">
    <property type="entry name" value="HTH_LUXR_2"/>
    <property type="match status" value="1"/>
</dbReference>
<dbReference type="InterPro" id="IPR016032">
    <property type="entry name" value="Sig_transdc_resp-reg_C-effctor"/>
</dbReference>
<keyword evidence="2" id="KW-0805">Transcription regulation</keyword>
<dbReference type="SUPFAM" id="SSF46894">
    <property type="entry name" value="C-terminal effector domain of the bipartite response regulators"/>
    <property type="match status" value="1"/>
</dbReference>
<dbReference type="PRINTS" id="PR00038">
    <property type="entry name" value="HTHLUXR"/>
</dbReference>
<dbReference type="Pfam" id="PF00196">
    <property type="entry name" value="GerE"/>
    <property type="match status" value="1"/>
</dbReference>
<evidence type="ECO:0000256" key="4">
    <source>
        <dbReference type="ARBA" id="ARBA00023163"/>
    </source>
</evidence>
<feature type="modified residue" description="4-aspartylphosphate" evidence="5">
    <location>
        <position position="59"/>
    </location>
</feature>
<keyword evidence="4" id="KW-0804">Transcription</keyword>
<dbReference type="Pfam" id="PF00072">
    <property type="entry name" value="Response_reg"/>
    <property type="match status" value="1"/>
</dbReference>
<dbReference type="GO" id="GO:0000160">
    <property type="term" value="P:phosphorelay signal transduction system"/>
    <property type="evidence" value="ECO:0007669"/>
    <property type="project" value="InterPro"/>
</dbReference>
<evidence type="ECO:0000313" key="9">
    <source>
        <dbReference type="Proteomes" id="UP001060018"/>
    </source>
</evidence>
<dbReference type="InterPro" id="IPR001789">
    <property type="entry name" value="Sig_transdc_resp-reg_receiver"/>
</dbReference>
<dbReference type="SUPFAM" id="SSF52172">
    <property type="entry name" value="CheY-like"/>
    <property type="match status" value="1"/>
</dbReference>
<organism evidence="8 9">
    <name type="scientific">Glutamicibacter halophytocola</name>
    <dbReference type="NCBI Taxonomy" id="1933880"/>
    <lineage>
        <taxon>Bacteria</taxon>
        <taxon>Bacillati</taxon>
        <taxon>Actinomycetota</taxon>
        <taxon>Actinomycetes</taxon>
        <taxon>Micrococcales</taxon>
        <taxon>Micrococcaceae</taxon>
        <taxon>Glutamicibacter</taxon>
    </lineage>
</organism>
<feature type="domain" description="HTH luxR-type" evidence="6">
    <location>
        <begin position="153"/>
        <end position="218"/>
    </location>
</feature>
<dbReference type="RefSeq" id="WP_060701372.1">
    <property type="nucleotide sequence ID" value="NZ_CP012750.1"/>
</dbReference>
<evidence type="ECO:0000256" key="5">
    <source>
        <dbReference type="PROSITE-ProRule" id="PRU00169"/>
    </source>
</evidence>
<dbReference type="InterPro" id="IPR058245">
    <property type="entry name" value="NreC/VraR/RcsB-like_REC"/>
</dbReference>
<name>A0AA95BRH3_9MICC</name>
<protein>
    <submittedName>
        <fullName evidence="8">Response regulator transcription factor</fullName>
    </submittedName>
</protein>
<dbReference type="CDD" id="cd06170">
    <property type="entry name" value="LuxR_C_like"/>
    <property type="match status" value="1"/>
</dbReference>
<evidence type="ECO:0000256" key="2">
    <source>
        <dbReference type="ARBA" id="ARBA00023015"/>
    </source>
</evidence>
<dbReference type="InterPro" id="IPR039420">
    <property type="entry name" value="WalR-like"/>
</dbReference>
<keyword evidence="1 5" id="KW-0597">Phosphoprotein</keyword>
<evidence type="ECO:0000259" key="6">
    <source>
        <dbReference type="PROSITE" id="PS50043"/>
    </source>
</evidence>
<dbReference type="GO" id="GO:0003677">
    <property type="term" value="F:DNA binding"/>
    <property type="evidence" value="ECO:0007669"/>
    <property type="project" value="UniProtKB-KW"/>
</dbReference>
<dbReference type="PANTHER" id="PTHR43214">
    <property type="entry name" value="TWO-COMPONENT RESPONSE REGULATOR"/>
    <property type="match status" value="1"/>
</dbReference>
<evidence type="ECO:0000313" key="8">
    <source>
        <dbReference type="EMBL" id="UUX60341.1"/>
    </source>
</evidence>
<dbReference type="InterPro" id="IPR011006">
    <property type="entry name" value="CheY-like_superfamily"/>
</dbReference>
<evidence type="ECO:0000256" key="1">
    <source>
        <dbReference type="ARBA" id="ARBA00022553"/>
    </source>
</evidence>
<proteinExistence type="predicted"/>
<dbReference type="GO" id="GO:0006355">
    <property type="term" value="P:regulation of DNA-templated transcription"/>
    <property type="evidence" value="ECO:0007669"/>
    <property type="project" value="InterPro"/>
</dbReference>
<dbReference type="EMBL" id="CP102487">
    <property type="protein sequence ID" value="UUX60341.1"/>
    <property type="molecule type" value="Genomic_DNA"/>
</dbReference>
<reference evidence="8" key="1">
    <citation type="journal article" date="2022" name="Pest Manag. Sci.">
        <title>Glutamicibacter halophytocola-mediated host fitness of potato tuber moth on Solanaceae crops.</title>
        <authorList>
            <person name="Wang W."/>
            <person name="Xiao G."/>
            <person name="Du G."/>
            <person name="Chang L."/>
            <person name="Yang Y."/>
            <person name="Ye J."/>
            <person name="Chen B."/>
        </authorList>
    </citation>
    <scope>NUCLEOTIDE SEQUENCE</scope>
    <source>
        <strain evidence="8">S2</strain>
    </source>
</reference>
<dbReference type="CDD" id="cd17535">
    <property type="entry name" value="REC_NarL-like"/>
    <property type="match status" value="1"/>
</dbReference>
<dbReference type="KEGG" id="gar:AOZ07_07095"/>
<dbReference type="InterPro" id="IPR000792">
    <property type="entry name" value="Tscrpt_reg_LuxR_C"/>
</dbReference>
<dbReference type="Gene3D" id="3.40.50.2300">
    <property type="match status" value="1"/>
</dbReference>
<dbReference type="SMART" id="SM00448">
    <property type="entry name" value="REC"/>
    <property type="match status" value="1"/>
</dbReference>
<accession>A0AA95BRH3</accession>
<dbReference type="Proteomes" id="UP001060018">
    <property type="component" value="Chromosome"/>
</dbReference>